<dbReference type="Proteomes" id="UP000241890">
    <property type="component" value="Unassembled WGS sequence"/>
</dbReference>
<evidence type="ECO:0000313" key="13">
    <source>
        <dbReference type="Proteomes" id="UP000241890"/>
    </source>
</evidence>
<evidence type="ECO:0000256" key="8">
    <source>
        <dbReference type="SAM" id="MobiDB-lite"/>
    </source>
</evidence>
<dbReference type="InterPro" id="IPR009030">
    <property type="entry name" value="Growth_fac_rcpt_cys_sf"/>
</dbReference>
<dbReference type="Pfam" id="PF07699">
    <property type="entry name" value="Ephrin_rec_like"/>
    <property type="match status" value="1"/>
</dbReference>
<dbReference type="PANTHER" id="PTHR11319">
    <property type="entry name" value="G PROTEIN-COUPLED RECEPTOR-RELATED"/>
    <property type="match status" value="1"/>
</dbReference>
<name>A0A2R5G7M5_9STRA</name>
<evidence type="ECO:0000256" key="10">
    <source>
        <dbReference type="SAM" id="SignalP"/>
    </source>
</evidence>
<dbReference type="EMBL" id="BEYU01000019">
    <property type="protein sequence ID" value="GBG26329.1"/>
    <property type="molecule type" value="Genomic_DNA"/>
</dbReference>
<dbReference type="InterPro" id="IPR036278">
    <property type="entry name" value="Sialidase_sf"/>
</dbReference>
<dbReference type="InParanoid" id="A0A2R5G7M5"/>
<evidence type="ECO:0000256" key="9">
    <source>
        <dbReference type="SAM" id="Phobius"/>
    </source>
</evidence>
<comment type="subcellular location">
    <subcellularLocation>
        <location evidence="1">Cell envelope</location>
    </subcellularLocation>
    <subcellularLocation>
        <location evidence="2">Cell outer membrane</location>
    </subcellularLocation>
    <subcellularLocation>
        <location evidence="3">Secreted</location>
    </subcellularLocation>
</comment>
<feature type="compositionally biased region" description="Basic and acidic residues" evidence="8">
    <location>
        <begin position="1837"/>
        <end position="1847"/>
    </location>
</feature>
<accession>A0A2R5G7M5</accession>
<evidence type="ECO:0000256" key="3">
    <source>
        <dbReference type="ARBA" id="ARBA00004613"/>
    </source>
</evidence>
<feature type="transmembrane region" description="Helical" evidence="9">
    <location>
        <begin position="1558"/>
        <end position="1578"/>
    </location>
</feature>
<dbReference type="InterPro" id="IPR011050">
    <property type="entry name" value="Pectin_lyase_fold/virulence"/>
</dbReference>
<feature type="transmembrane region" description="Helical" evidence="9">
    <location>
        <begin position="1668"/>
        <end position="1690"/>
    </location>
</feature>
<evidence type="ECO:0000256" key="4">
    <source>
        <dbReference type="ARBA" id="ARBA00022525"/>
    </source>
</evidence>
<keyword evidence="7" id="KW-0998">Cell outer membrane</keyword>
<organism evidence="12 13">
    <name type="scientific">Hondaea fermentalgiana</name>
    <dbReference type="NCBI Taxonomy" id="2315210"/>
    <lineage>
        <taxon>Eukaryota</taxon>
        <taxon>Sar</taxon>
        <taxon>Stramenopiles</taxon>
        <taxon>Bigyra</taxon>
        <taxon>Labyrinthulomycetes</taxon>
        <taxon>Thraustochytrida</taxon>
        <taxon>Thraustochytriidae</taxon>
        <taxon>Hondaea</taxon>
    </lineage>
</organism>
<dbReference type="PANTHER" id="PTHR11319:SF35">
    <property type="entry name" value="OUTER MEMBRANE PROTEIN PMPC-RELATED"/>
    <property type="match status" value="1"/>
</dbReference>
<keyword evidence="6 9" id="KW-0472">Membrane</keyword>
<evidence type="ECO:0000256" key="6">
    <source>
        <dbReference type="ARBA" id="ARBA00023136"/>
    </source>
</evidence>
<evidence type="ECO:0000256" key="7">
    <source>
        <dbReference type="ARBA" id="ARBA00023237"/>
    </source>
</evidence>
<feature type="region of interest" description="Disordered" evidence="8">
    <location>
        <begin position="1729"/>
        <end position="1796"/>
    </location>
</feature>
<feature type="region of interest" description="Disordered" evidence="8">
    <location>
        <begin position="1835"/>
        <end position="1856"/>
    </location>
</feature>
<feature type="transmembrane region" description="Helical" evidence="9">
    <location>
        <begin position="1415"/>
        <end position="1439"/>
    </location>
</feature>
<evidence type="ECO:0000256" key="2">
    <source>
        <dbReference type="ARBA" id="ARBA00004442"/>
    </source>
</evidence>
<keyword evidence="13" id="KW-1185">Reference proteome</keyword>
<feature type="signal peptide" evidence="10">
    <location>
        <begin position="1"/>
        <end position="29"/>
    </location>
</feature>
<evidence type="ECO:0000256" key="5">
    <source>
        <dbReference type="ARBA" id="ARBA00022729"/>
    </source>
</evidence>
<dbReference type="OrthoDB" id="5950997at2759"/>
<sequence length="1856" mass="199087">MATTAPGRLLLASAALVLLALVAQGPAWASGSRAASWTPLVTLTTEPSDRGKFNPAFACDVDDDCLLAFSRGGGDLYYKMRPNGSDWPTDNGALVFNDTTSTKQEQAQVAVYGENKGWVLAYRNKNDANLYSIRVAYITKADAFNGEMWMGAEKGIGQRVSVSEVKGKNNNRLPTIAADKNSNVVVVWQAQYSFALGDDVNIGNDKDLISVSFPIRVGGGPITASDVTMVTSVFSGIEDDIFQDRNPVLLSSSQSQRMVVAATATNGGGQADIMFGETKVDVCGWKDRVRVTNLDAKDADITIAASPHDDYWLAAWEHRAVGIRFARIAPNEQGNLKVDSLGFIAPLGFPNTQGDEQVVLVADPNKPQHWAVFYRFRVSEERIFHLVFRVSTDDGESWSRAYYLTDEPSDNYHRFIPVATLGGEFLFVSNGVDNVTFAKTSSDELYAIENFTENQTVPDLDFRENDSDAACFIVELPRNGSHLQLGEYIRGLAPKVIRCLQIVVPDAPSDTVIHMNLEVLFDLDLVAEYLELCPFNYVGIREEARLTSGDFGLAQIGSMPRRACAARRYDNVNVEAASVFILAASDDRGLPGENRAALPLSIEAWASPTREDVPDQGDQVIEFEHRTAGSYLELRAHLEDSTFVHGEIVVTTAYMEIASELVIRRGVNISLVAQDGLSVYIQGDDILHVKPGAVLWRLQGIEFSRNKLDIEIPGSNITNSNVTIPPRDGGLMLVQGRVGKIESCVFSKSKAYGSLGQRVGGAILLDGQVDAIVNTTFDQMHATEGGAISISTQGIIALIYGCTFSGNRQRDMKTGMAGAIAVSGHIGTIQASVFEENRSNGVGGAIAVDLTGSINRILETDFIGNYAGLYGGALHFGISSHFPTLWRGGTLRGNTASGGAAVFAKGVLAPLVDDETCTAGEACMQDLSVSSNEGTIGGALYFEENPQLAAFALSDIAFSSNLATQGTGAALVVAGATVLKLSASTFELNSVTEHGGAMSLESGAEADLTDVTFVNNTADLQGGALYVGAGGYLSASACEFTDNAAFLTCREYPVCQLKEVEGDRQPCESRDGWIAFLNETEVAPNAMGCTKGVGGSVYLAAGVTAHIHQSKFSGANPIPNVDLDASYSDSSGEELFLKNQAGRHVYSESRFRLSESEFDGDAGSFAPSTSVMGCPGTCASTGTCTAEGQPSPSVKLGPDGLAVVSWTWTFGEDSAQSDAMSSASIICEEGMEQVPTLEDGMLTCERCARGSYVEDSMKGCIACPNELQTTLDVATSISDCVAPVGFYQVQVDSDEDGGASEVQVIPCTEGFQCGDQGQTLESLELAPGFWRPSIYAETVLECPQKEYCIGGGGTGKKNVSSDSRSRVLSSWPEPIYCREGHTGPYCAVCKDGYSKHGTETCKECNEATLTRERGIFAGVTIIVLLLWPCFIAANFYEALSTRDDTQRRRRCRPCGSLKASLRRVRDTVREARGPITITIGLIQVTTGFQRVFGPTYDWWGEWSMLPTSMSLVTLDASVLPTSLVGDVTFVCDSFEDGSRAMRFDLSTKCEDLGWVHTYAIAMALLYVIGPIVLFVVLIHGSHKPALERAVFLHELYKDPSASDKRTAIRILRKFYEVFELLRKYLLTSVVLLVADGTLGQVAFGLYITFFYTLLQTSMRPYDKWEDNLLATVAHTQLFSVLGMLLFASIAEDSDSLGSVTLCILLIGPCLAICFGFRRICSGRRRNVRSGSAGGASDASSSSGPQSDAGLGEVSGAGQGADTPQSMVLQAKGDEPASWVSAGPPAQQQIADAEPVSASSLVVDCDADLSSESSMDAPPGPELGSPLSIDVVMMDEGATDHDVDENGPKHRNSLTLQ</sequence>
<keyword evidence="5 10" id="KW-0732">Signal</keyword>
<keyword evidence="9" id="KW-0812">Transmembrane</keyword>
<proteinExistence type="predicted"/>
<feature type="domain" description="Tyrosine-protein kinase ephrin type A/B receptor-like" evidence="11">
    <location>
        <begin position="1239"/>
        <end position="1280"/>
    </location>
</feature>
<evidence type="ECO:0000259" key="11">
    <source>
        <dbReference type="Pfam" id="PF07699"/>
    </source>
</evidence>
<dbReference type="GO" id="GO:0005576">
    <property type="term" value="C:extracellular region"/>
    <property type="evidence" value="ECO:0007669"/>
    <property type="project" value="UniProtKB-SubCell"/>
</dbReference>
<feature type="compositionally biased region" description="Low complexity" evidence="8">
    <location>
        <begin position="1734"/>
        <end position="1749"/>
    </location>
</feature>
<feature type="transmembrane region" description="Helical" evidence="9">
    <location>
        <begin position="1696"/>
        <end position="1716"/>
    </location>
</feature>
<comment type="caution">
    <text evidence="12">The sequence shown here is derived from an EMBL/GenBank/DDBJ whole genome shotgun (WGS) entry which is preliminary data.</text>
</comment>
<dbReference type="SUPFAM" id="SSF57184">
    <property type="entry name" value="Growth factor receptor domain"/>
    <property type="match status" value="1"/>
</dbReference>
<dbReference type="SUPFAM" id="SSF51126">
    <property type="entry name" value="Pectin lyase-like"/>
    <property type="match status" value="2"/>
</dbReference>
<keyword evidence="9" id="KW-1133">Transmembrane helix</keyword>
<dbReference type="InterPro" id="IPR003368">
    <property type="entry name" value="POMP_repeat"/>
</dbReference>
<protein>
    <recommendedName>
        <fullName evidence="11">Tyrosine-protein kinase ephrin type A/B receptor-like domain-containing protein</fullName>
    </recommendedName>
</protein>
<gene>
    <name evidence="12" type="ORF">FCC1311_025502</name>
</gene>
<evidence type="ECO:0000313" key="12">
    <source>
        <dbReference type="EMBL" id="GBG26329.1"/>
    </source>
</evidence>
<dbReference type="InterPro" id="IPR011641">
    <property type="entry name" value="Tyr-kin_ephrin_A/B_rcpt-like"/>
</dbReference>
<keyword evidence="4" id="KW-0964">Secreted</keyword>
<evidence type="ECO:0000256" key="1">
    <source>
        <dbReference type="ARBA" id="ARBA00004196"/>
    </source>
</evidence>
<dbReference type="Pfam" id="PF02415">
    <property type="entry name" value="Chlam_PMP"/>
    <property type="match status" value="1"/>
</dbReference>
<feature type="transmembrane region" description="Helical" evidence="9">
    <location>
        <begin position="1624"/>
        <end position="1647"/>
    </location>
</feature>
<dbReference type="SUPFAM" id="SSF50939">
    <property type="entry name" value="Sialidases"/>
    <property type="match status" value="2"/>
</dbReference>
<feature type="chain" id="PRO_5015325449" description="Tyrosine-protein kinase ephrin type A/B receptor-like domain-containing protein" evidence="10">
    <location>
        <begin position="30"/>
        <end position="1856"/>
    </location>
</feature>
<reference evidence="12 13" key="1">
    <citation type="submission" date="2017-12" db="EMBL/GenBank/DDBJ databases">
        <title>Sequencing, de novo assembly and annotation of complete genome of a new Thraustochytrid species, strain FCC1311.</title>
        <authorList>
            <person name="Sedici K."/>
            <person name="Godart F."/>
            <person name="Aiese Cigliano R."/>
            <person name="Sanseverino W."/>
            <person name="Barakat M."/>
            <person name="Ortet P."/>
            <person name="Marechal E."/>
            <person name="Cagnac O."/>
            <person name="Amato A."/>
        </authorList>
    </citation>
    <scope>NUCLEOTIDE SEQUENCE [LARGE SCALE GENOMIC DNA]</scope>
</reference>